<dbReference type="InterPro" id="IPR042099">
    <property type="entry name" value="ANL_N_sf"/>
</dbReference>
<name>A0A5Q2F628_9ACTN</name>
<dbReference type="FunFam" id="3.30.300.30:FF:000008">
    <property type="entry name" value="2,3-dihydroxybenzoate-AMP ligase"/>
    <property type="match status" value="1"/>
</dbReference>
<dbReference type="Proteomes" id="UP000386847">
    <property type="component" value="Chromosome"/>
</dbReference>
<dbReference type="PROSITE" id="PS50206">
    <property type="entry name" value="RHODANESE_3"/>
    <property type="match status" value="1"/>
</dbReference>
<dbReference type="EMBL" id="CP045725">
    <property type="protein sequence ID" value="QGF22420.1"/>
    <property type="molecule type" value="Genomic_DNA"/>
</dbReference>
<keyword evidence="5" id="KW-1185">Reference proteome</keyword>
<dbReference type="InterPro" id="IPR025110">
    <property type="entry name" value="AMP-bd_C"/>
</dbReference>
<dbReference type="InterPro" id="IPR001763">
    <property type="entry name" value="Rhodanese-like_dom"/>
</dbReference>
<dbReference type="Gene3D" id="3.30.300.30">
    <property type="match status" value="1"/>
</dbReference>
<organism evidence="4 5">
    <name type="scientific">Raineyella fluvialis</name>
    <dbReference type="NCBI Taxonomy" id="2662261"/>
    <lineage>
        <taxon>Bacteria</taxon>
        <taxon>Bacillati</taxon>
        <taxon>Actinomycetota</taxon>
        <taxon>Actinomycetes</taxon>
        <taxon>Propionibacteriales</taxon>
        <taxon>Propionibacteriaceae</taxon>
        <taxon>Raineyella</taxon>
    </lineage>
</organism>
<sequence length="575" mass="61635">MICSTPATTPPGDHPTAGSIIVPMISPALDAEYRAASLWSDAGLYDLWRADLATCPDDEVVVDCRGNRATYRQVDDRAARLAGALRSAGVGRGDVVSVVLPNWAEYVAVIVACLKLGAVANPTLQQYGFHELRYLLELSRAKALVIVGRFRSIDHWEDLRRLQASSPWLRTILTVGADAREDDAYGTLDQAMSGEPLPETACTPGGGSDVAAVLFTSGSEAWPKGVMLTHNNVLASERGFVEALGLCRGERMFMPAPLAHATGYLHGLVMPIMVGGSVILQDRFCGADALRLINAERATCTMGSTTIVDEILAAARQGDGFHPGLARICCGGAPVPSCLVERALELGVRVHSVYGSTESAPHTMTRPGDPVERVIHTDGRAVPGTRIRIVDPVTHRTLPPGVEGEEASRGPAVFAGYLADPDRTALALDADGWYYSGDLAVMDTDGYIRVTGRIKDTILRGGENISAREVEELLLQHPAVRDVAVVAMPHPRLGESCCAFIVVQPDAHAPSLQSVRAFFRMMEVARFKTPERVECVEALPMTPSGKVRKAVLRAQIAALIAQEGPLPEDCQGEAR</sequence>
<accession>A0A5Q2F628</accession>
<comment type="similarity">
    <text evidence="1">Belongs to the ATP-dependent AMP-binding enzyme family.</text>
</comment>
<dbReference type="PANTHER" id="PTHR43201:SF5">
    <property type="entry name" value="MEDIUM-CHAIN ACYL-COA LIGASE ACSF2, MITOCHONDRIAL"/>
    <property type="match status" value="1"/>
</dbReference>
<reference evidence="4 5" key="1">
    <citation type="submission" date="2019-10" db="EMBL/GenBank/DDBJ databases">
        <title>Genomic analysis of Raineyella sp. CBA3103.</title>
        <authorList>
            <person name="Roh S.W."/>
        </authorList>
    </citation>
    <scope>NUCLEOTIDE SEQUENCE [LARGE SCALE GENOMIC DNA]</scope>
    <source>
        <strain evidence="4 5">CBA3103</strain>
    </source>
</reference>
<dbReference type="SUPFAM" id="SSF56801">
    <property type="entry name" value="Acetyl-CoA synthetase-like"/>
    <property type="match status" value="1"/>
</dbReference>
<dbReference type="KEGG" id="rain:Rai3103_00540"/>
<gene>
    <name evidence="4" type="ORF">Rai3103_00540</name>
</gene>
<keyword evidence="2" id="KW-0436">Ligase</keyword>
<evidence type="ECO:0000256" key="2">
    <source>
        <dbReference type="ARBA" id="ARBA00022598"/>
    </source>
</evidence>
<dbReference type="PANTHER" id="PTHR43201">
    <property type="entry name" value="ACYL-COA SYNTHETASE"/>
    <property type="match status" value="1"/>
</dbReference>
<dbReference type="Pfam" id="PF13193">
    <property type="entry name" value="AMP-binding_C"/>
    <property type="match status" value="1"/>
</dbReference>
<evidence type="ECO:0000259" key="3">
    <source>
        <dbReference type="PROSITE" id="PS50206"/>
    </source>
</evidence>
<dbReference type="GO" id="GO:0006631">
    <property type="term" value="P:fatty acid metabolic process"/>
    <property type="evidence" value="ECO:0007669"/>
    <property type="project" value="TreeGrafter"/>
</dbReference>
<dbReference type="InterPro" id="IPR000873">
    <property type="entry name" value="AMP-dep_synth/lig_dom"/>
</dbReference>
<dbReference type="Gene3D" id="3.40.50.12780">
    <property type="entry name" value="N-terminal domain of ligase-like"/>
    <property type="match status" value="1"/>
</dbReference>
<evidence type="ECO:0000313" key="4">
    <source>
        <dbReference type="EMBL" id="QGF22420.1"/>
    </source>
</evidence>
<dbReference type="GO" id="GO:0031956">
    <property type="term" value="F:medium-chain fatty acid-CoA ligase activity"/>
    <property type="evidence" value="ECO:0007669"/>
    <property type="project" value="TreeGrafter"/>
</dbReference>
<evidence type="ECO:0000313" key="5">
    <source>
        <dbReference type="Proteomes" id="UP000386847"/>
    </source>
</evidence>
<proteinExistence type="inferred from homology"/>
<protein>
    <submittedName>
        <fullName evidence="4">AMP-binding protein</fullName>
    </submittedName>
</protein>
<evidence type="ECO:0000256" key="1">
    <source>
        <dbReference type="ARBA" id="ARBA00006432"/>
    </source>
</evidence>
<dbReference type="Pfam" id="PF00501">
    <property type="entry name" value="AMP-binding"/>
    <property type="match status" value="1"/>
</dbReference>
<feature type="domain" description="Rhodanese" evidence="3">
    <location>
        <begin position="48"/>
        <end position="112"/>
    </location>
</feature>
<dbReference type="InterPro" id="IPR045851">
    <property type="entry name" value="AMP-bd_C_sf"/>
</dbReference>
<dbReference type="AlphaFoldDB" id="A0A5Q2F628"/>